<dbReference type="SUPFAM" id="SSF103088">
    <property type="entry name" value="OmpA-like"/>
    <property type="match status" value="1"/>
</dbReference>
<dbReference type="KEGG" id="usu:LVJ78_02065"/>
<evidence type="ECO:0000313" key="11">
    <source>
        <dbReference type="Proteomes" id="UP000829756"/>
    </source>
</evidence>
<evidence type="ECO:0000313" key="10">
    <source>
        <dbReference type="Proteomes" id="UP000294721"/>
    </source>
</evidence>
<dbReference type="RefSeq" id="WP_132954751.1">
    <property type="nucleotide sequence ID" value="NZ_CALJUB010000170.1"/>
</dbReference>
<dbReference type="CDD" id="cd07185">
    <property type="entry name" value="OmpA_C-like"/>
    <property type="match status" value="1"/>
</dbReference>
<dbReference type="Proteomes" id="UP000829756">
    <property type="component" value="Chromosome"/>
</dbReference>
<evidence type="ECO:0000313" key="9">
    <source>
        <dbReference type="EMBL" id="UOO79834.1"/>
    </source>
</evidence>
<reference evidence="9" key="3">
    <citation type="journal article" date="2022" name="Res Sq">
        <title>Evolution of multicellular longitudinally dividing oral cavity symbionts (Neisseriaceae).</title>
        <authorList>
            <person name="Nyongesa S."/>
            <person name="Weber P."/>
            <person name="Bernet E."/>
            <person name="Pullido F."/>
            <person name="Nieckarz M."/>
            <person name="Delaby M."/>
            <person name="Nieves C."/>
            <person name="Viehboeck T."/>
            <person name="Krause N."/>
            <person name="Rivera-Millot A."/>
            <person name="Nakamura A."/>
            <person name="Vischer N."/>
            <person name="VanNieuwenhze M."/>
            <person name="Brun Y."/>
            <person name="Cava F."/>
            <person name="Bulgheresi S."/>
            <person name="Veyrier F."/>
        </authorList>
    </citation>
    <scope>NUCLEOTIDE SEQUENCE</scope>
    <source>
        <strain evidence="9">1258/02</strain>
    </source>
</reference>
<evidence type="ECO:0000256" key="3">
    <source>
        <dbReference type="ARBA" id="ARBA00023237"/>
    </source>
</evidence>
<dbReference type="InterPro" id="IPR050330">
    <property type="entry name" value="Bact_OuterMem_StrucFunc"/>
</dbReference>
<evidence type="ECO:0000256" key="4">
    <source>
        <dbReference type="PROSITE-ProRule" id="PRU00473"/>
    </source>
</evidence>
<dbReference type="InterPro" id="IPR008816">
    <property type="entry name" value="Gly_zipper_2TM_dom"/>
</dbReference>
<evidence type="ECO:0000313" key="8">
    <source>
        <dbReference type="EMBL" id="TCP00366.1"/>
    </source>
</evidence>
<reference evidence="9" key="2">
    <citation type="submission" date="2021-12" db="EMBL/GenBank/DDBJ databases">
        <authorList>
            <person name="Veyrier F.J."/>
        </authorList>
    </citation>
    <scope>NUCLEOTIDE SEQUENCE</scope>
    <source>
        <strain evidence="9">1258/02</strain>
    </source>
</reference>
<dbReference type="Pfam" id="PF05433">
    <property type="entry name" value="Rick_17kDa_Anti"/>
    <property type="match status" value="1"/>
</dbReference>
<dbReference type="PROSITE" id="PS51257">
    <property type="entry name" value="PROKAR_LIPOPROTEIN"/>
    <property type="match status" value="1"/>
</dbReference>
<evidence type="ECO:0000256" key="5">
    <source>
        <dbReference type="SAM" id="MobiDB-lite"/>
    </source>
</evidence>
<protein>
    <submittedName>
        <fullName evidence="9">OmpA family protein</fullName>
    </submittedName>
    <submittedName>
        <fullName evidence="8">Outer membrane protein OmpA-like peptidoglycan-associated protein</fullName>
    </submittedName>
</protein>
<dbReference type="PANTHER" id="PTHR30329">
    <property type="entry name" value="STATOR ELEMENT OF FLAGELLAR MOTOR COMPLEX"/>
    <property type="match status" value="1"/>
</dbReference>
<dbReference type="EMBL" id="SLXE01000038">
    <property type="protein sequence ID" value="TCP00366.1"/>
    <property type="molecule type" value="Genomic_DNA"/>
</dbReference>
<keyword evidence="2 4" id="KW-0472">Membrane</keyword>
<dbReference type="PROSITE" id="PS51123">
    <property type="entry name" value="OMPA_2"/>
    <property type="match status" value="1"/>
</dbReference>
<comment type="subcellular location">
    <subcellularLocation>
        <location evidence="1">Cell outer membrane</location>
    </subcellularLocation>
</comment>
<dbReference type="PANTHER" id="PTHR30329:SF21">
    <property type="entry name" value="LIPOPROTEIN YIAD-RELATED"/>
    <property type="match status" value="1"/>
</dbReference>
<gene>
    <name evidence="8" type="ORF">EV680_13812</name>
    <name evidence="9" type="ORF">LVJ78_02065</name>
</gene>
<feature type="domain" description="OmpA-like" evidence="7">
    <location>
        <begin position="97"/>
        <end position="215"/>
    </location>
</feature>
<dbReference type="Proteomes" id="UP000294721">
    <property type="component" value="Unassembled WGS sequence"/>
</dbReference>
<feature type="signal peptide" evidence="6">
    <location>
        <begin position="1"/>
        <end position="25"/>
    </location>
</feature>
<organism evidence="9 11">
    <name type="scientific">Uruburuella suis</name>
    <dbReference type="NCBI Taxonomy" id="252130"/>
    <lineage>
        <taxon>Bacteria</taxon>
        <taxon>Pseudomonadati</taxon>
        <taxon>Pseudomonadota</taxon>
        <taxon>Betaproteobacteria</taxon>
        <taxon>Neisseriales</taxon>
        <taxon>Neisseriaceae</taxon>
        <taxon>Uruburuella</taxon>
    </lineage>
</organism>
<accession>A0AAE9GVM2</accession>
<dbReference type="PRINTS" id="PR01021">
    <property type="entry name" value="OMPADOMAIN"/>
</dbReference>
<keyword evidence="10" id="KW-1185">Reference proteome</keyword>
<evidence type="ECO:0000259" key="7">
    <source>
        <dbReference type="PROSITE" id="PS51123"/>
    </source>
</evidence>
<reference evidence="8 10" key="1">
    <citation type="submission" date="2019-03" db="EMBL/GenBank/DDBJ databases">
        <title>Genomic Encyclopedia of Type Strains, Phase IV (KMG-IV): sequencing the most valuable type-strain genomes for metagenomic binning, comparative biology and taxonomic classification.</title>
        <authorList>
            <person name="Goeker M."/>
        </authorList>
    </citation>
    <scope>NUCLEOTIDE SEQUENCE [LARGE SCALE GENOMIC DNA]</scope>
    <source>
        <strain evidence="8 10">DSM 17474</strain>
    </source>
</reference>
<keyword evidence="6" id="KW-0732">Signal</keyword>
<dbReference type="Gene3D" id="3.30.1330.60">
    <property type="entry name" value="OmpA-like domain"/>
    <property type="match status" value="1"/>
</dbReference>
<feature type="region of interest" description="Disordered" evidence="5">
    <location>
        <begin position="183"/>
        <end position="203"/>
    </location>
</feature>
<dbReference type="AlphaFoldDB" id="A0AAE9GVM2"/>
<dbReference type="Pfam" id="PF00691">
    <property type="entry name" value="OmpA"/>
    <property type="match status" value="1"/>
</dbReference>
<name>A0AAE9GVM2_9NEIS</name>
<evidence type="ECO:0000256" key="6">
    <source>
        <dbReference type="SAM" id="SignalP"/>
    </source>
</evidence>
<proteinExistence type="predicted"/>
<evidence type="ECO:0000256" key="1">
    <source>
        <dbReference type="ARBA" id="ARBA00004442"/>
    </source>
</evidence>
<feature type="compositionally biased region" description="Polar residues" evidence="5">
    <location>
        <begin position="183"/>
        <end position="197"/>
    </location>
</feature>
<dbReference type="InterPro" id="IPR036737">
    <property type="entry name" value="OmpA-like_sf"/>
</dbReference>
<sequence length="228" mass="23425">MKMFKPVTLAVMAASLALTGCVTNAAGEQQASKTAVYGLGGAAVCGIIGALTHGGKGARNSALACGAVGAGIGGYMDYQEHKLRESLANTGVDVQREGNQIKLVMPDSITFATNSAALSTAAQDALAKAAQTLVQYPDTTLTVAGNTDNTGSDAINNPLSLRRAQSVAGYLNQRGVATSRLTTVGNGSRQPVASNATPEGRAQNRRVEILINPDQAAVRAAQQQQQQQ</sequence>
<dbReference type="GO" id="GO:0009279">
    <property type="term" value="C:cell outer membrane"/>
    <property type="evidence" value="ECO:0007669"/>
    <property type="project" value="UniProtKB-SubCell"/>
</dbReference>
<evidence type="ECO:0000256" key="2">
    <source>
        <dbReference type="ARBA" id="ARBA00023136"/>
    </source>
</evidence>
<feature type="chain" id="PRO_5041912306" evidence="6">
    <location>
        <begin position="26"/>
        <end position="228"/>
    </location>
</feature>
<keyword evidence="3" id="KW-0998">Cell outer membrane</keyword>
<dbReference type="EMBL" id="CP091507">
    <property type="protein sequence ID" value="UOO79834.1"/>
    <property type="molecule type" value="Genomic_DNA"/>
</dbReference>
<dbReference type="InterPro" id="IPR006664">
    <property type="entry name" value="OMP_bac"/>
</dbReference>
<dbReference type="InterPro" id="IPR006665">
    <property type="entry name" value="OmpA-like"/>
</dbReference>